<dbReference type="PANTHER" id="PTHR43289">
    <property type="entry name" value="MITOGEN-ACTIVATED PROTEIN KINASE KINASE KINASE 20-RELATED"/>
    <property type="match status" value="1"/>
</dbReference>
<dbReference type="AlphaFoldDB" id="A0A225DAG0"/>
<dbReference type="SMART" id="SM00220">
    <property type="entry name" value="S_TKc"/>
    <property type="match status" value="1"/>
</dbReference>
<keyword evidence="2 5" id="KW-0547">Nucleotide-binding</keyword>
<evidence type="ECO:0000256" key="2">
    <source>
        <dbReference type="ARBA" id="ARBA00022741"/>
    </source>
</evidence>
<reference evidence="8" key="1">
    <citation type="submission" date="2017-06" db="EMBL/GenBank/DDBJ databases">
        <title>Genome analysis of Fimbriiglobus ruber SP5, the first member of the order Planctomycetales with confirmed chitinolytic capability.</title>
        <authorList>
            <person name="Ravin N.V."/>
            <person name="Rakitin A.L."/>
            <person name="Ivanova A.A."/>
            <person name="Beletsky A.V."/>
            <person name="Kulichevskaya I.S."/>
            <person name="Mardanov A.V."/>
            <person name="Dedysh S.N."/>
        </authorList>
    </citation>
    <scope>NUCLEOTIDE SEQUENCE [LARGE SCALE GENOMIC DNA]</scope>
    <source>
        <strain evidence="8">SP5</strain>
    </source>
</reference>
<evidence type="ECO:0000256" key="4">
    <source>
        <dbReference type="ARBA" id="ARBA00022840"/>
    </source>
</evidence>
<keyword evidence="4 5" id="KW-0067">ATP-binding</keyword>
<keyword evidence="3 7" id="KW-0418">Kinase</keyword>
<dbReference type="Gene3D" id="3.30.200.20">
    <property type="entry name" value="Phosphorylase Kinase, domain 1"/>
    <property type="match status" value="1"/>
</dbReference>
<dbReference type="PANTHER" id="PTHR43289:SF34">
    <property type="entry name" value="SERINE_THREONINE-PROTEIN KINASE YBDM-RELATED"/>
    <property type="match status" value="1"/>
</dbReference>
<proteinExistence type="predicted"/>
<evidence type="ECO:0000256" key="5">
    <source>
        <dbReference type="PROSITE-ProRule" id="PRU10141"/>
    </source>
</evidence>
<keyword evidence="7" id="KW-0723">Serine/threonine-protein kinase</keyword>
<dbReference type="GO" id="GO:0004674">
    <property type="term" value="F:protein serine/threonine kinase activity"/>
    <property type="evidence" value="ECO:0007669"/>
    <property type="project" value="UniProtKB-KW"/>
</dbReference>
<evidence type="ECO:0000256" key="1">
    <source>
        <dbReference type="ARBA" id="ARBA00022679"/>
    </source>
</evidence>
<dbReference type="PROSITE" id="PS50011">
    <property type="entry name" value="PROTEIN_KINASE_DOM"/>
    <property type="match status" value="1"/>
</dbReference>
<evidence type="ECO:0000313" key="8">
    <source>
        <dbReference type="Proteomes" id="UP000214646"/>
    </source>
</evidence>
<evidence type="ECO:0000313" key="7">
    <source>
        <dbReference type="EMBL" id="OWK37953.1"/>
    </source>
</evidence>
<dbReference type="GO" id="GO:0005524">
    <property type="term" value="F:ATP binding"/>
    <property type="evidence" value="ECO:0007669"/>
    <property type="project" value="UniProtKB-UniRule"/>
</dbReference>
<keyword evidence="8" id="KW-1185">Reference proteome</keyword>
<accession>A0A225DAG0</accession>
<dbReference type="EMBL" id="NIDE01000014">
    <property type="protein sequence ID" value="OWK37953.1"/>
    <property type="molecule type" value="Genomic_DNA"/>
</dbReference>
<dbReference type="Gene3D" id="1.10.510.10">
    <property type="entry name" value="Transferase(Phosphotransferase) domain 1"/>
    <property type="match status" value="1"/>
</dbReference>
<dbReference type="CDD" id="cd14014">
    <property type="entry name" value="STKc_PknB_like"/>
    <property type="match status" value="1"/>
</dbReference>
<sequence>MADPQPVPVPGLLPLDRRVGQYRLVERIGHGGMGTVYRAEHLRLKKMVAVKLLAADRLADPGAVGRFEREMAVVGRLDHPNIVRATDAGDADGVHFLAMELVDGLDLGAVNRRCRPLAVADACEIARRAALGLQHAHEHGLVHRDVKPQNLMLSRKGEVKVLDLGLALFRAGTPDEDALTATGQLMGTANYMAPEQFDGCHTVDIRADLYSLGCTLYALLAGQPPFGGPEHKSIFGKMTAHKTKPVPRVTAARPDVPPGLVAVLDALLAKDPAARPSVPAEVATALEPFASGADLPALALVALIRGDARDTAEHATVTAANSTPVVSTRTATPGRRRRWAAAVVAGAVAATVGGAVWLSRRPAADLVPEVPAGLLAPRVPVAGDDIKPDVAALEPRISGRWYDLLKTRPTEFHWWDPKGINDWKHDPARGMVRVVYANNTGLLSFGRADSGGFRLQIGFQQPAWTGDFGLFFGGKRSPDGQSVRFQYLRFASFANAGEQQFRLYRGQNEIANLLKPPPLVRPRDWVSSEVTSPDQHEQELTIEVGHAGLQLVKWNEMKCHDLLTVNEKFSADDYTGEYGIYFFKTNFTVVSAKLKPTD</sequence>
<feature type="binding site" evidence="5">
    <location>
        <position position="51"/>
    </location>
    <ligand>
        <name>ATP</name>
        <dbReference type="ChEBI" id="CHEBI:30616"/>
    </ligand>
</feature>
<dbReference type="InterPro" id="IPR011009">
    <property type="entry name" value="Kinase-like_dom_sf"/>
</dbReference>
<feature type="domain" description="Protein kinase" evidence="6">
    <location>
        <begin position="22"/>
        <end position="290"/>
    </location>
</feature>
<organism evidence="7 8">
    <name type="scientific">Fimbriiglobus ruber</name>
    <dbReference type="NCBI Taxonomy" id="1908690"/>
    <lineage>
        <taxon>Bacteria</taxon>
        <taxon>Pseudomonadati</taxon>
        <taxon>Planctomycetota</taxon>
        <taxon>Planctomycetia</taxon>
        <taxon>Gemmatales</taxon>
        <taxon>Gemmataceae</taxon>
        <taxon>Fimbriiglobus</taxon>
    </lineage>
</organism>
<dbReference type="PROSITE" id="PS00107">
    <property type="entry name" value="PROTEIN_KINASE_ATP"/>
    <property type="match status" value="1"/>
</dbReference>
<dbReference type="PROSITE" id="PS00108">
    <property type="entry name" value="PROTEIN_KINASE_ST"/>
    <property type="match status" value="1"/>
</dbReference>
<protein>
    <submittedName>
        <fullName evidence="7">Serine/threonine protein kinase PrkC, regulator of stationary phase</fullName>
    </submittedName>
</protein>
<dbReference type="InterPro" id="IPR017441">
    <property type="entry name" value="Protein_kinase_ATP_BS"/>
</dbReference>
<dbReference type="SUPFAM" id="SSF56112">
    <property type="entry name" value="Protein kinase-like (PK-like)"/>
    <property type="match status" value="1"/>
</dbReference>
<keyword evidence="1" id="KW-0808">Transferase</keyword>
<dbReference type="Proteomes" id="UP000214646">
    <property type="component" value="Unassembled WGS sequence"/>
</dbReference>
<dbReference type="InterPro" id="IPR008271">
    <property type="entry name" value="Ser/Thr_kinase_AS"/>
</dbReference>
<evidence type="ECO:0000259" key="6">
    <source>
        <dbReference type="PROSITE" id="PS50011"/>
    </source>
</evidence>
<evidence type="ECO:0000256" key="3">
    <source>
        <dbReference type="ARBA" id="ARBA00022777"/>
    </source>
</evidence>
<gene>
    <name evidence="7" type="ORF">FRUB_07073</name>
</gene>
<comment type="caution">
    <text evidence="7">The sequence shown here is derived from an EMBL/GenBank/DDBJ whole genome shotgun (WGS) entry which is preliminary data.</text>
</comment>
<dbReference type="Pfam" id="PF00069">
    <property type="entry name" value="Pkinase"/>
    <property type="match status" value="1"/>
</dbReference>
<name>A0A225DAG0_9BACT</name>
<dbReference type="InterPro" id="IPR000719">
    <property type="entry name" value="Prot_kinase_dom"/>
</dbReference>